<feature type="binding site" evidence="11">
    <location>
        <position position="107"/>
    </location>
    <ligand>
        <name>Zn(2+)</name>
        <dbReference type="ChEBI" id="CHEBI:29105"/>
    </ligand>
</feature>
<feature type="binding site" evidence="11">
    <location>
        <position position="18"/>
    </location>
    <ligand>
        <name>Mg(2+)</name>
        <dbReference type="ChEBI" id="CHEBI:18420"/>
    </ligand>
</feature>
<feature type="binding site" evidence="11">
    <location>
        <position position="99"/>
    </location>
    <ligand>
        <name>Zn(2+)</name>
        <dbReference type="ChEBI" id="CHEBI:29105"/>
    </ligand>
</feature>
<dbReference type="InterPro" id="IPR036412">
    <property type="entry name" value="HAD-like_sf"/>
</dbReference>
<dbReference type="NCBIfam" id="TIGR01662">
    <property type="entry name" value="HAD-SF-IIIA"/>
    <property type="match status" value="1"/>
</dbReference>
<evidence type="ECO:0000256" key="4">
    <source>
        <dbReference type="ARBA" id="ARBA00022801"/>
    </source>
</evidence>
<evidence type="ECO:0000256" key="7">
    <source>
        <dbReference type="PIRNR" id="PIRNR004682"/>
    </source>
</evidence>
<dbReference type="InterPro" id="IPR006543">
    <property type="entry name" value="Histidinol-phos"/>
</dbReference>
<feature type="binding site" evidence="11">
    <location>
        <position position="105"/>
    </location>
    <ligand>
        <name>Zn(2+)</name>
        <dbReference type="ChEBI" id="CHEBI:29105"/>
    </ligand>
</feature>
<evidence type="ECO:0000256" key="5">
    <source>
        <dbReference type="ARBA" id="ARBA00023277"/>
    </source>
</evidence>
<evidence type="ECO:0000256" key="8">
    <source>
        <dbReference type="PIRSR" id="PIRSR004682-1"/>
    </source>
</evidence>
<feature type="binding site" evidence="9">
    <location>
        <position position="135"/>
    </location>
    <ligand>
        <name>substrate</name>
    </ligand>
</feature>
<keyword evidence="2 7" id="KW-0963">Cytoplasm</keyword>
<proteinExistence type="inferred from homology"/>
<dbReference type="EC" id="3.1.3.-" evidence="7"/>
<reference evidence="12 13" key="1">
    <citation type="submission" date="2020-08" db="EMBL/GenBank/DDBJ databases">
        <title>Genomic Encyclopedia of Type Strains, Phase IV (KMG-IV): sequencing the most valuable type-strain genomes for metagenomic binning, comparative biology and taxonomic classification.</title>
        <authorList>
            <person name="Goeker M."/>
        </authorList>
    </citation>
    <scope>NUCLEOTIDE SEQUENCE [LARGE SCALE GENOMIC DNA]</scope>
    <source>
        <strain evidence="12 13">DSM 11590</strain>
    </source>
</reference>
<feature type="binding site" evidence="11">
    <location>
        <position position="97"/>
    </location>
    <ligand>
        <name>Zn(2+)</name>
        <dbReference type="ChEBI" id="CHEBI:29105"/>
    </ligand>
</feature>
<dbReference type="AlphaFoldDB" id="A0A7X0DLD1"/>
<comment type="cofactor">
    <cofactor evidence="11">
        <name>Zn(2+)</name>
        <dbReference type="ChEBI" id="CHEBI:29105"/>
    </cofactor>
</comment>
<sequence length="188" mass="20303">MTASAPFPSHRYVLLDRDGTINVDTHYLSDPDELRLETDAVAGLCLLRDMGFRFAVLTNQSGIARGYFTRARLEEIHDRLTALLAEQGITLDGYFICPHGPDEDCPCRKPLPGLGEQARQALGFDPRQAWMIGDKDADIGLGQALGAKTVLVRTGKGAKTEAAGTCTPTLIADTLADAARQIAAYEQA</sequence>
<keyword evidence="3 11" id="KW-0479">Metal-binding</keyword>
<comment type="cofactor">
    <cofactor evidence="11">
        <name>Mg(2+)</name>
        <dbReference type="ChEBI" id="CHEBI:18420"/>
    </cofactor>
</comment>
<feature type="binding site" evidence="9">
    <location>
        <begin position="58"/>
        <end position="61"/>
    </location>
    <ligand>
        <name>substrate</name>
    </ligand>
</feature>
<feature type="site" description="Stabilizes the phosphoryl group" evidence="10">
    <location>
        <position position="58"/>
    </location>
</feature>
<feature type="active site" description="Nucleophile" evidence="8">
    <location>
        <position position="16"/>
    </location>
</feature>
<feature type="binding site" evidence="9">
    <location>
        <begin position="16"/>
        <end position="18"/>
    </location>
    <ligand>
        <name>substrate</name>
    </ligand>
</feature>
<evidence type="ECO:0000256" key="10">
    <source>
        <dbReference type="PIRSR" id="PIRSR004682-3"/>
    </source>
</evidence>
<feature type="binding site" evidence="11">
    <location>
        <position position="134"/>
    </location>
    <ligand>
        <name>Mg(2+)</name>
        <dbReference type="ChEBI" id="CHEBI:18420"/>
    </ligand>
</feature>
<evidence type="ECO:0000256" key="11">
    <source>
        <dbReference type="PIRSR" id="PIRSR004682-4"/>
    </source>
</evidence>
<dbReference type="NCBIfam" id="NF006506">
    <property type="entry name" value="PRK08942.1"/>
    <property type="match status" value="1"/>
</dbReference>
<keyword evidence="13" id="KW-1185">Reference proteome</keyword>
<keyword evidence="11" id="KW-0862">Zinc</keyword>
<comment type="caution">
    <text evidence="12">The sequence shown here is derived from an EMBL/GenBank/DDBJ whole genome shotgun (WGS) entry which is preliminary data.</text>
</comment>
<evidence type="ECO:0000256" key="9">
    <source>
        <dbReference type="PIRSR" id="PIRSR004682-2"/>
    </source>
</evidence>
<feature type="site" description="Stabilizes the phosphoryl group" evidence="10">
    <location>
        <position position="109"/>
    </location>
</feature>
<gene>
    <name evidence="12" type="ORF">FHS48_001273</name>
</gene>
<dbReference type="InterPro" id="IPR004446">
    <property type="entry name" value="Heptose_bisP_phosphatase"/>
</dbReference>
<dbReference type="RefSeq" id="WP_184262467.1">
    <property type="nucleotide sequence ID" value="NZ_JACIIX010000003.1"/>
</dbReference>
<keyword evidence="4 7" id="KW-0378">Hydrolase</keyword>
<dbReference type="GO" id="GO:0016791">
    <property type="term" value="F:phosphatase activity"/>
    <property type="evidence" value="ECO:0007669"/>
    <property type="project" value="InterPro"/>
</dbReference>
<keyword evidence="11" id="KW-0460">Magnesium</keyword>
<dbReference type="SUPFAM" id="SSF56784">
    <property type="entry name" value="HAD-like"/>
    <property type="match status" value="1"/>
</dbReference>
<feature type="binding site" evidence="11">
    <location>
        <position position="16"/>
    </location>
    <ligand>
        <name>Mg(2+)</name>
        <dbReference type="ChEBI" id="CHEBI:18420"/>
    </ligand>
</feature>
<dbReference type="Gene3D" id="3.40.50.1000">
    <property type="entry name" value="HAD superfamily/HAD-like"/>
    <property type="match status" value="1"/>
</dbReference>
<dbReference type="PANTHER" id="PTHR42891:SF1">
    <property type="entry name" value="D-GLYCERO-BETA-D-MANNO-HEPTOSE-1,7-BISPHOSPHATE 7-PHOSPHATASE"/>
    <property type="match status" value="1"/>
</dbReference>
<feature type="binding site" evidence="11">
    <location>
        <position position="135"/>
    </location>
    <ligand>
        <name>Mg(2+)</name>
        <dbReference type="ChEBI" id="CHEBI:18420"/>
    </ligand>
</feature>
<organism evidence="12 13">
    <name type="scientific">Novispirillum itersonii</name>
    <name type="common">Aquaspirillum itersonii</name>
    <dbReference type="NCBI Taxonomy" id="189"/>
    <lineage>
        <taxon>Bacteria</taxon>
        <taxon>Pseudomonadati</taxon>
        <taxon>Pseudomonadota</taxon>
        <taxon>Alphaproteobacteria</taxon>
        <taxon>Rhodospirillales</taxon>
        <taxon>Novispirillaceae</taxon>
        <taxon>Novispirillum</taxon>
    </lineage>
</organism>
<dbReference type="GO" id="GO:0046872">
    <property type="term" value="F:metal ion binding"/>
    <property type="evidence" value="ECO:0007669"/>
    <property type="project" value="UniProtKB-KW"/>
</dbReference>
<dbReference type="InterPro" id="IPR006549">
    <property type="entry name" value="HAD-SF_hydro_IIIA"/>
</dbReference>
<dbReference type="NCBIfam" id="TIGR01656">
    <property type="entry name" value="Histidinol-ppas"/>
    <property type="match status" value="1"/>
</dbReference>
<dbReference type="CDD" id="cd07503">
    <property type="entry name" value="HAD_HisB-N"/>
    <property type="match status" value="1"/>
</dbReference>
<dbReference type="PANTHER" id="PTHR42891">
    <property type="entry name" value="D-GLYCERO-BETA-D-MANNO-HEPTOSE-1,7-BISPHOSPHATE 7-PHOSPHATASE"/>
    <property type="match status" value="1"/>
</dbReference>
<accession>A0A7X0DLD1</accession>
<dbReference type="GO" id="GO:0005975">
    <property type="term" value="P:carbohydrate metabolic process"/>
    <property type="evidence" value="ECO:0007669"/>
    <property type="project" value="InterPro"/>
</dbReference>
<keyword evidence="5 7" id="KW-0119">Carbohydrate metabolism</keyword>
<evidence type="ECO:0000313" key="13">
    <source>
        <dbReference type="Proteomes" id="UP000544872"/>
    </source>
</evidence>
<feature type="site" description="Contributes to substrate recognition" evidence="10">
    <location>
        <position position="108"/>
    </location>
</feature>
<dbReference type="EMBL" id="JACIIX010000003">
    <property type="protein sequence ID" value="MBB6209865.1"/>
    <property type="molecule type" value="Genomic_DNA"/>
</dbReference>
<evidence type="ECO:0000256" key="2">
    <source>
        <dbReference type="ARBA" id="ARBA00022490"/>
    </source>
</evidence>
<evidence type="ECO:0000313" key="12">
    <source>
        <dbReference type="EMBL" id="MBB6209865.1"/>
    </source>
</evidence>
<feature type="binding site" evidence="9">
    <location>
        <begin position="24"/>
        <end position="27"/>
    </location>
    <ligand>
        <name>substrate</name>
    </ligand>
</feature>
<feature type="binding site" evidence="9">
    <location>
        <begin position="108"/>
        <end position="109"/>
    </location>
    <ligand>
        <name>substrate</name>
    </ligand>
</feature>
<evidence type="ECO:0000256" key="6">
    <source>
        <dbReference type="ARBA" id="ARBA00031828"/>
    </source>
</evidence>
<comment type="subcellular location">
    <subcellularLocation>
        <location evidence="1 7">Cytoplasm</location>
    </subcellularLocation>
</comment>
<dbReference type="PIRSF" id="PIRSF004682">
    <property type="entry name" value="GmhB"/>
    <property type="match status" value="1"/>
</dbReference>
<dbReference type="Proteomes" id="UP000544872">
    <property type="component" value="Unassembled WGS sequence"/>
</dbReference>
<evidence type="ECO:0000256" key="1">
    <source>
        <dbReference type="ARBA" id="ARBA00004496"/>
    </source>
</evidence>
<feature type="active site" description="Proton donor" evidence="8">
    <location>
        <position position="18"/>
    </location>
</feature>
<evidence type="ECO:0000256" key="3">
    <source>
        <dbReference type="ARBA" id="ARBA00022723"/>
    </source>
</evidence>
<name>A0A7X0DLD1_NOVIT</name>
<comment type="similarity">
    <text evidence="7">Belongs to the gmhB family.</text>
</comment>
<dbReference type="Pfam" id="PF13242">
    <property type="entry name" value="Hydrolase_like"/>
    <property type="match status" value="1"/>
</dbReference>
<dbReference type="GO" id="GO:0005737">
    <property type="term" value="C:cytoplasm"/>
    <property type="evidence" value="ECO:0007669"/>
    <property type="project" value="UniProtKB-SubCell"/>
</dbReference>
<protein>
    <recommendedName>
        <fullName evidence="6 7">D,D-heptose 1,7-bisphosphate phosphatase</fullName>
        <ecNumber evidence="7">3.1.3.-</ecNumber>
    </recommendedName>
</protein>
<dbReference type="InterPro" id="IPR023214">
    <property type="entry name" value="HAD_sf"/>
</dbReference>